<dbReference type="Proteomes" id="UP000319516">
    <property type="component" value="Unassembled WGS sequence"/>
</dbReference>
<evidence type="ECO:0000256" key="1">
    <source>
        <dbReference type="SAM" id="MobiDB-lite"/>
    </source>
</evidence>
<gene>
    <name evidence="2" type="ORF">FB467_3424</name>
</gene>
<name>A0A542YVZ8_9MICO</name>
<dbReference type="PANTHER" id="PTHR39420:SF1">
    <property type="entry name" value="HYDROLASE"/>
    <property type="match status" value="1"/>
</dbReference>
<accession>A0A542YVZ8</accession>
<evidence type="ECO:0000313" key="3">
    <source>
        <dbReference type="Proteomes" id="UP000319516"/>
    </source>
</evidence>
<organism evidence="2 3">
    <name type="scientific">Ornithinicoccus hortensis</name>
    <dbReference type="NCBI Taxonomy" id="82346"/>
    <lineage>
        <taxon>Bacteria</taxon>
        <taxon>Bacillati</taxon>
        <taxon>Actinomycetota</taxon>
        <taxon>Actinomycetes</taxon>
        <taxon>Micrococcales</taxon>
        <taxon>Intrasporangiaceae</taxon>
        <taxon>Ornithinicoccus</taxon>
    </lineage>
</organism>
<feature type="region of interest" description="Disordered" evidence="1">
    <location>
        <begin position="1"/>
        <end position="20"/>
    </location>
</feature>
<dbReference type="InterPro" id="IPR022454">
    <property type="entry name" value="CHP03883_F420-assoc"/>
</dbReference>
<feature type="compositionally biased region" description="Low complexity" evidence="1">
    <location>
        <begin position="10"/>
        <end position="19"/>
    </location>
</feature>
<dbReference type="OrthoDB" id="142939at2"/>
<reference evidence="2 3" key="1">
    <citation type="submission" date="2019-06" db="EMBL/GenBank/DDBJ databases">
        <title>Sequencing the genomes of 1000 actinobacteria strains.</title>
        <authorList>
            <person name="Klenk H.-P."/>
        </authorList>
    </citation>
    <scope>NUCLEOTIDE SEQUENCE [LARGE SCALE GENOMIC DNA]</scope>
    <source>
        <strain evidence="2 3">DSM 12335</strain>
    </source>
</reference>
<dbReference type="PANTHER" id="PTHR39420">
    <property type="match status" value="1"/>
</dbReference>
<protein>
    <submittedName>
        <fullName evidence="2">Putative hydrolase/coenzyme F420 biosynthesis associated uncharacterized protein</fullName>
    </submittedName>
</protein>
<dbReference type="AlphaFoldDB" id="A0A542YVZ8"/>
<proteinExistence type="predicted"/>
<keyword evidence="2" id="KW-0378">Hydrolase</keyword>
<dbReference type="InterPro" id="IPR042271">
    <property type="entry name" value="Zinicin_2_N"/>
</dbReference>
<dbReference type="InterPro" id="IPR018766">
    <property type="entry name" value="Zinicin_2"/>
</dbReference>
<dbReference type="RefSeq" id="WP_141786141.1">
    <property type="nucleotide sequence ID" value="NZ_BAAAIK010000001.1"/>
</dbReference>
<dbReference type="EMBL" id="VFOP01000001">
    <property type="protein sequence ID" value="TQL52245.1"/>
    <property type="molecule type" value="Genomic_DNA"/>
</dbReference>
<sequence>MRTEARTEAAESGGAPAGSDMVDWDLAAAAGRRLVPAGPKSTPGEVAALVEELRAAAAAAVEPVASTSRLQAPEGAPAPLVVDRAGWIQANAASMRAMLGPVLDTVVERQRRKGAQRASGGSHRAAGAATAWGGAVTGTELAGMLAWVSTKVLGQYDLAPQGDPALLLVAPNVLQAERDLGVDPTDFRQWVCLHEETHRVQFTAVPWLRGHIIDSARGLGAELAPGPDQAGERIQQVLANLPGVLRGEIDITALVATPEQREELARITAVMSLLEGHADVIMDDVGPSVIPTVAVIRRKFDNRRKGAGSLDRVLRRLLGMDAKMRQYRDGAAFVRAVVDQVGREEFNTVWTSPETLPRAEEIVEPGRWVQRVLG</sequence>
<keyword evidence="3" id="KW-1185">Reference proteome</keyword>
<dbReference type="Gene3D" id="1.20.150.30">
    <property type="entry name" value="Zincin-like metallopeptidase, N-terminal domain"/>
    <property type="match status" value="1"/>
</dbReference>
<evidence type="ECO:0000313" key="2">
    <source>
        <dbReference type="EMBL" id="TQL52245.1"/>
    </source>
</evidence>
<dbReference type="GO" id="GO:0016787">
    <property type="term" value="F:hydrolase activity"/>
    <property type="evidence" value="ECO:0007669"/>
    <property type="project" value="UniProtKB-KW"/>
</dbReference>
<comment type="caution">
    <text evidence="2">The sequence shown here is derived from an EMBL/GenBank/DDBJ whole genome shotgun (WGS) entry which is preliminary data.</text>
</comment>
<dbReference type="SUPFAM" id="SSF55486">
    <property type="entry name" value="Metalloproteases ('zincins'), catalytic domain"/>
    <property type="match status" value="1"/>
</dbReference>
<dbReference type="NCBIfam" id="TIGR03883">
    <property type="entry name" value="DUF2342_F420"/>
    <property type="match status" value="1"/>
</dbReference>
<dbReference type="Pfam" id="PF10103">
    <property type="entry name" value="Zincin_2"/>
    <property type="match status" value="1"/>
</dbReference>
<dbReference type="NCBIfam" id="TIGR03624">
    <property type="entry name" value="putative hydrolase"/>
    <property type="match status" value="1"/>
</dbReference>